<proteinExistence type="predicted"/>
<keyword evidence="2" id="KW-1185">Reference proteome</keyword>
<sequence>MAKDERVSPAMKHIDSPRPFPLQKPIQYDRIDRNLRELKETARFSCDGRESRYQLKTNLKIKELPRLSLDSRQGYISNSGKRPSSSVVARLMGLEVLTTTTDESKNLKTNTCSNEESVLNSRSSRKEDKLKHECTSVSPKVQKPQRRVKVSHVITRIPLETAPWKQEGGGRGAQKPPFKIKEGRPRAEPASRSIYDEIEKRLTEHEYKTAGKDLRALKQILEAMQKTKKRSKKQLEEIILASGCLKDLDSTTTIVQLQPTVGLINPGLFHVLEKTKACTELTGDGYNKIFMRSKTRRKLVFDTVNDVLSHKLAMLGHFDPNKGRILNGDKLLKELCSEIDGLQNISDIGIYDEYDEVTNIINADVNKRSQDWDGYCHQVPGVVLDIERLIFKDLISEVVNFQATGLQDWPVRTHSFQPWNSSFHRECIKKPCSYTIMCPPEVEFYNSMFQLLKLPQIYHCEKDCHKGKIYGVRRRRSNMDTDTYVLMEPGKAEEFVNEEELRARLKGWLENWPATSLPPDLARFESTDDAVSFLVKSVCELEIDGDVGSIQWYEVSLE</sequence>
<gene>
    <name evidence="1" type="ORF">L1987_34424</name>
</gene>
<name>A0ACB9HT85_9ASTR</name>
<reference evidence="1 2" key="2">
    <citation type="journal article" date="2022" name="Mol. Ecol. Resour.">
        <title>The genomes of chicory, endive, great burdock and yacon provide insights into Asteraceae paleo-polyploidization history and plant inulin production.</title>
        <authorList>
            <person name="Fan W."/>
            <person name="Wang S."/>
            <person name="Wang H."/>
            <person name="Wang A."/>
            <person name="Jiang F."/>
            <person name="Liu H."/>
            <person name="Zhao H."/>
            <person name="Xu D."/>
            <person name="Zhang Y."/>
        </authorList>
    </citation>
    <scope>NUCLEOTIDE SEQUENCE [LARGE SCALE GENOMIC DNA]</scope>
    <source>
        <strain evidence="2">cv. Yunnan</strain>
        <tissue evidence="1">Leaves</tissue>
    </source>
</reference>
<dbReference type="EMBL" id="CM042028">
    <property type="protein sequence ID" value="KAI3799134.1"/>
    <property type="molecule type" value="Genomic_DNA"/>
</dbReference>
<protein>
    <submittedName>
        <fullName evidence="1">Uncharacterized protein</fullName>
    </submittedName>
</protein>
<evidence type="ECO:0000313" key="2">
    <source>
        <dbReference type="Proteomes" id="UP001056120"/>
    </source>
</evidence>
<reference evidence="2" key="1">
    <citation type="journal article" date="2022" name="Mol. Ecol. Resour.">
        <title>The genomes of chicory, endive, great burdock and yacon provide insights into Asteraceae palaeo-polyploidization history and plant inulin production.</title>
        <authorList>
            <person name="Fan W."/>
            <person name="Wang S."/>
            <person name="Wang H."/>
            <person name="Wang A."/>
            <person name="Jiang F."/>
            <person name="Liu H."/>
            <person name="Zhao H."/>
            <person name="Xu D."/>
            <person name="Zhang Y."/>
        </authorList>
    </citation>
    <scope>NUCLEOTIDE SEQUENCE [LARGE SCALE GENOMIC DNA]</scope>
    <source>
        <strain evidence="2">cv. Yunnan</strain>
    </source>
</reference>
<evidence type="ECO:0000313" key="1">
    <source>
        <dbReference type="EMBL" id="KAI3799134.1"/>
    </source>
</evidence>
<comment type="caution">
    <text evidence="1">The sequence shown here is derived from an EMBL/GenBank/DDBJ whole genome shotgun (WGS) entry which is preliminary data.</text>
</comment>
<organism evidence="1 2">
    <name type="scientific">Smallanthus sonchifolius</name>
    <dbReference type="NCBI Taxonomy" id="185202"/>
    <lineage>
        <taxon>Eukaryota</taxon>
        <taxon>Viridiplantae</taxon>
        <taxon>Streptophyta</taxon>
        <taxon>Embryophyta</taxon>
        <taxon>Tracheophyta</taxon>
        <taxon>Spermatophyta</taxon>
        <taxon>Magnoliopsida</taxon>
        <taxon>eudicotyledons</taxon>
        <taxon>Gunneridae</taxon>
        <taxon>Pentapetalae</taxon>
        <taxon>asterids</taxon>
        <taxon>campanulids</taxon>
        <taxon>Asterales</taxon>
        <taxon>Asteraceae</taxon>
        <taxon>Asteroideae</taxon>
        <taxon>Heliantheae alliance</taxon>
        <taxon>Millerieae</taxon>
        <taxon>Smallanthus</taxon>
    </lineage>
</organism>
<dbReference type="Proteomes" id="UP001056120">
    <property type="component" value="Linkage Group LG11"/>
</dbReference>
<accession>A0ACB9HT85</accession>